<evidence type="ECO:0000259" key="7">
    <source>
        <dbReference type="Pfam" id="PF13458"/>
    </source>
</evidence>
<proteinExistence type="inferred from homology"/>
<comment type="caution">
    <text evidence="8">The sequence shown here is derived from an EMBL/GenBank/DDBJ whole genome shotgun (WGS) entry which is preliminary data.</text>
</comment>
<evidence type="ECO:0000256" key="5">
    <source>
        <dbReference type="SAM" id="MobiDB-lite"/>
    </source>
</evidence>
<feature type="chain" id="PRO_5025647852" evidence="6">
    <location>
        <begin position="39"/>
        <end position="432"/>
    </location>
</feature>
<keyword evidence="4" id="KW-0029">Amino-acid transport</keyword>
<evidence type="ECO:0000256" key="4">
    <source>
        <dbReference type="ARBA" id="ARBA00022970"/>
    </source>
</evidence>
<dbReference type="SUPFAM" id="SSF53822">
    <property type="entry name" value="Periplasmic binding protein-like I"/>
    <property type="match status" value="1"/>
</dbReference>
<dbReference type="PANTHER" id="PTHR47235">
    <property type="entry name" value="BLR6548 PROTEIN"/>
    <property type="match status" value="1"/>
</dbReference>
<protein>
    <submittedName>
        <fullName evidence="8">ABC transporter substrate-binding protein</fullName>
    </submittedName>
</protein>
<comment type="similarity">
    <text evidence="1">Belongs to the leucine-binding protein family.</text>
</comment>
<name>A0A6B1DQD2_9CHLR</name>
<sequence>MKTHGPAALSRPAPWLAAALWLAAVLILQGCSQPGAQAGPTPTPNLQPAPTPTAVPAAQSDAPSDVDPGVFPDRILFGQSAAFSGPAQELGKNMKIGIEAAFQEINQDGGVFGRRLELLSLDDAYEPEAAISNTKQLIEDEAVFALIGAVGTPTSRSALPVARDAKVPYIAPFTGAGFLRLQEWDNVLNLRASYNQETEEMVKQLVDVLGLSRIGIVYQDDSYGQAGYHGTVTALAKRNKKPAVIGVYPRNTTAVKTGLVDLQRGNPEAVIIIGAYEPVANLIAWARRIGMEAVFVNISFVGSNALARELGRDGEGVFVTQVVPFPTDASLPITAAYHQALADFAPEVEPGFVSFEGYLAGRMTVEALRRCGVDVTRECFLWAFKFGTTMDLGGFSLVFGPWDNQGSDAVFLTMIGPNGQYLPVNSFQVADP</sequence>
<keyword evidence="2" id="KW-0813">Transport</keyword>
<feature type="domain" description="Leucine-binding protein" evidence="7">
    <location>
        <begin position="78"/>
        <end position="416"/>
    </location>
</feature>
<dbReference type="GO" id="GO:0006865">
    <property type="term" value="P:amino acid transport"/>
    <property type="evidence" value="ECO:0007669"/>
    <property type="project" value="UniProtKB-KW"/>
</dbReference>
<dbReference type="PRINTS" id="PR00337">
    <property type="entry name" value="LEUILEVALBP"/>
</dbReference>
<dbReference type="AlphaFoldDB" id="A0A6B1DQD2"/>
<dbReference type="Pfam" id="PF13458">
    <property type="entry name" value="Peripla_BP_6"/>
    <property type="match status" value="1"/>
</dbReference>
<dbReference type="EMBL" id="VXPY01000020">
    <property type="protein sequence ID" value="MYD89427.1"/>
    <property type="molecule type" value="Genomic_DNA"/>
</dbReference>
<evidence type="ECO:0000313" key="8">
    <source>
        <dbReference type="EMBL" id="MYD89427.1"/>
    </source>
</evidence>
<evidence type="ECO:0000256" key="2">
    <source>
        <dbReference type="ARBA" id="ARBA00022448"/>
    </source>
</evidence>
<dbReference type="Gene3D" id="3.40.50.2300">
    <property type="match status" value="2"/>
</dbReference>
<gene>
    <name evidence="8" type="ORF">F4Y08_03675</name>
</gene>
<feature type="region of interest" description="Disordered" evidence="5">
    <location>
        <begin position="36"/>
        <end position="64"/>
    </location>
</feature>
<reference evidence="8" key="1">
    <citation type="submission" date="2019-09" db="EMBL/GenBank/DDBJ databases">
        <title>Characterisation of the sponge microbiome using genome-centric metagenomics.</title>
        <authorList>
            <person name="Engelberts J.P."/>
            <person name="Robbins S.J."/>
            <person name="De Goeij J.M."/>
            <person name="Aranda M."/>
            <person name="Bell S.C."/>
            <person name="Webster N.S."/>
        </authorList>
    </citation>
    <scope>NUCLEOTIDE SEQUENCE</scope>
    <source>
        <strain evidence="8">SB0662_bin_9</strain>
    </source>
</reference>
<dbReference type="InterPro" id="IPR028082">
    <property type="entry name" value="Peripla_BP_I"/>
</dbReference>
<feature type="signal peptide" evidence="6">
    <location>
        <begin position="1"/>
        <end position="38"/>
    </location>
</feature>
<feature type="compositionally biased region" description="Pro residues" evidence="5">
    <location>
        <begin position="41"/>
        <end position="53"/>
    </location>
</feature>
<dbReference type="InterPro" id="IPR000709">
    <property type="entry name" value="Leu_Ile_Val-bd"/>
</dbReference>
<evidence type="ECO:0000256" key="3">
    <source>
        <dbReference type="ARBA" id="ARBA00022729"/>
    </source>
</evidence>
<organism evidence="8">
    <name type="scientific">Caldilineaceae bacterium SB0662_bin_9</name>
    <dbReference type="NCBI Taxonomy" id="2605258"/>
    <lineage>
        <taxon>Bacteria</taxon>
        <taxon>Bacillati</taxon>
        <taxon>Chloroflexota</taxon>
        <taxon>Caldilineae</taxon>
        <taxon>Caldilineales</taxon>
        <taxon>Caldilineaceae</taxon>
    </lineage>
</organism>
<keyword evidence="3 6" id="KW-0732">Signal</keyword>
<evidence type="ECO:0000256" key="1">
    <source>
        <dbReference type="ARBA" id="ARBA00010062"/>
    </source>
</evidence>
<dbReference type="InterPro" id="IPR028081">
    <property type="entry name" value="Leu-bd"/>
</dbReference>
<dbReference type="PANTHER" id="PTHR47235:SF1">
    <property type="entry name" value="BLR6548 PROTEIN"/>
    <property type="match status" value="1"/>
</dbReference>
<dbReference type="PROSITE" id="PS51257">
    <property type="entry name" value="PROKAR_LIPOPROTEIN"/>
    <property type="match status" value="1"/>
</dbReference>
<evidence type="ECO:0000256" key="6">
    <source>
        <dbReference type="SAM" id="SignalP"/>
    </source>
</evidence>
<dbReference type="CDD" id="cd19978">
    <property type="entry name" value="PBP1_ABC_ligand_binding-like"/>
    <property type="match status" value="1"/>
</dbReference>
<accession>A0A6B1DQD2</accession>